<dbReference type="SUPFAM" id="SSF46689">
    <property type="entry name" value="Homeodomain-like"/>
    <property type="match status" value="1"/>
</dbReference>
<dbReference type="Gene3D" id="1.10.357.10">
    <property type="entry name" value="Tetracycline Repressor, domain 2"/>
    <property type="match status" value="1"/>
</dbReference>
<dbReference type="AlphaFoldDB" id="A0A1U7LZP1"/>
<name>A0A1U7LZP1_9FIRM</name>
<dbReference type="GO" id="GO:0003677">
    <property type="term" value="F:DNA binding"/>
    <property type="evidence" value="ECO:0007669"/>
    <property type="project" value="UniProtKB-UniRule"/>
</dbReference>
<feature type="domain" description="HTH tetR-type" evidence="3">
    <location>
        <begin position="4"/>
        <end position="64"/>
    </location>
</feature>
<evidence type="ECO:0000256" key="1">
    <source>
        <dbReference type="ARBA" id="ARBA00023125"/>
    </source>
</evidence>
<dbReference type="InterPro" id="IPR050624">
    <property type="entry name" value="HTH-type_Tx_Regulator"/>
</dbReference>
<dbReference type="Pfam" id="PF14278">
    <property type="entry name" value="TetR_C_8"/>
    <property type="match status" value="1"/>
</dbReference>
<dbReference type="InterPro" id="IPR001647">
    <property type="entry name" value="HTH_TetR"/>
</dbReference>
<dbReference type="STRING" id="1465756.BIV18_04815"/>
<dbReference type="Proteomes" id="UP000187166">
    <property type="component" value="Unassembled WGS sequence"/>
</dbReference>
<proteinExistence type="predicted"/>
<reference evidence="4 5" key="1">
    <citation type="journal article" date="2016" name="Appl. Environ. Microbiol.">
        <title>Function and Phylogeny of Bacterial Butyryl Coenzyme A:Acetate Transferases and Their Diversity in the Proximal Colon of Swine.</title>
        <authorList>
            <person name="Trachsel J."/>
            <person name="Bayles D.O."/>
            <person name="Looft T."/>
            <person name="Levine U.Y."/>
            <person name="Allen H.K."/>
        </authorList>
    </citation>
    <scope>NUCLEOTIDE SEQUENCE [LARGE SCALE GENOMIC DNA]</scope>
    <source>
        <strain evidence="4 5">35-6-1</strain>
    </source>
</reference>
<feature type="DNA-binding region" description="H-T-H motif" evidence="2">
    <location>
        <begin position="27"/>
        <end position="46"/>
    </location>
</feature>
<dbReference type="PANTHER" id="PTHR43479:SF7">
    <property type="entry name" value="TETR-FAMILY TRANSCRIPTIONAL REGULATOR"/>
    <property type="match status" value="1"/>
</dbReference>
<dbReference type="InterPro" id="IPR009057">
    <property type="entry name" value="Homeodomain-like_sf"/>
</dbReference>
<dbReference type="PROSITE" id="PS50977">
    <property type="entry name" value="HTH_TETR_2"/>
    <property type="match status" value="1"/>
</dbReference>
<evidence type="ECO:0000313" key="5">
    <source>
        <dbReference type="Proteomes" id="UP000187166"/>
    </source>
</evidence>
<organism evidence="4 5">
    <name type="scientific">Peptoniphilus porci</name>
    <dbReference type="NCBI Taxonomy" id="2652280"/>
    <lineage>
        <taxon>Bacteria</taxon>
        <taxon>Bacillati</taxon>
        <taxon>Bacillota</taxon>
        <taxon>Tissierellia</taxon>
        <taxon>Tissierellales</taxon>
        <taxon>Peptoniphilaceae</taxon>
        <taxon>Peptoniphilus</taxon>
    </lineage>
</organism>
<comment type="caution">
    <text evidence="4">The sequence shown here is derived from an EMBL/GenBank/DDBJ whole genome shotgun (WGS) entry which is preliminary data.</text>
</comment>
<accession>A0A1U7LZP1</accession>
<keyword evidence="1 2" id="KW-0238">DNA-binding</keyword>
<gene>
    <name evidence="4" type="ORF">BIV18_04815</name>
</gene>
<sequence length="191" mass="22730">MAKQYTKNLIKREFLKLLEEKSFSSITISMLSERCEINRNTFYYHYEDIYTLVKEILSDELEKVDEEFNETFSWEKSLIHASSFLMENKKAAQNLFKSIEKSDRDNYLYQVCESVMEKYVENECKSKNISAKKRDKRLVTDFYRAALVGLLDNWIQDGMKESPEDMIYRIGKLFDGNIERSLRISEDLDEV</sequence>
<dbReference type="PANTHER" id="PTHR43479">
    <property type="entry name" value="ACREF/ENVCD OPERON REPRESSOR-RELATED"/>
    <property type="match status" value="1"/>
</dbReference>
<protein>
    <recommendedName>
        <fullName evidence="3">HTH tetR-type domain-containing protein</fullName>
    </recommendedName>
</protein>
<evidence type="ECO:0000313" key="4">
    <source>
        <dbReference type="EMBL" id="OLR64885.1"/>
    </source>
</evidence>
<keyword evidence="5" id="KW-1185">Reference proteome</keyword>
<dbReference type="InterPro" id="IPR039532">
    <property type="entry name" value="TetR_C_Firmicutes"/>
</dbReference>
<dbReference type="EMBL" id="MJIH01000001">
    <property type="protein sequence ID" value="OLR64885.1"/>
    <property type="molecule type" value="Genomic_DNA"/>
</dbReference>
<evidence type="ECO:0000259" key="3">
    <source>
        <dbReference type="PROSITE" id="PS50977"/>
    </source>
</evidence>
<evidence type="ECO:0000256" key="2">
    <source>
        <dbReference type="PROSITE-ProRule" id="PRU00335"/>
    </source>
</evidence>